<evidence type="ECO:0000313" key="1">
    <source>
        <dbReference type="EMBL" id="OUC94318.1"/>
    </source>
</evidence>
<reference evidence="1 2" key="1">
    <citation type="submission" date="2017-05" db="EMBL/GenBank/DDBJ databases">
        <title>Biotechnological potential of actinobacteria isolated from South African environments.</title>
        <authorList>
            <person name="Le Roes-Hill M."/>
            <person name="Prins A."/>
            <person name="Durrell K.A."/>
        </authorList>
    </citation>
    <scope>NUCLEOTIDE SEQUENCE [LARGE SCALE GENOMIC DNA]</scope>
    <source>
        <strain evidence="1">M26</strain>
    </source>
</reference>
<dbReference type="AlphaFoldDB" id="A0A243RHM6"/>
<dbReference type="EMBL" id="NGFP01000109">
    <property type="protein sequence ID" value="OUC94318.1"/>
    <property type="molecule type" value="Genomic_DNA"/>
</dbReference>
<accession>A0A243RHM6</accession>
<evidence type="ECO:0000313" key="2">
    <source>
        <dbReference type="Proteomes" id="UP000194761"/>
    </source>
</evidence>
<sequence>MDDNRVAEVGRIYKFTGSPFAIATHYKKEAQANGWRLTEDGTEHLVHRGRSTEKWPSDSCFSKNLGKFTADFQLMFDYWSLDVANDPATKKYWVEISFSPAGGNCQSIPRDKRTRHG</sequence>
<gene>
    <name evidence="1" type="ORF">CA984_22915</name>
</gene>
<keyword evidence="2" id="KW-1185">Reference proteome</keyword>
<comment type="caution">
    <text evidence="1">The sequence shown here is derived from an EMBL/GenBank/DDBJ whole genome shotgun (WGS) entry which is preliminary data.</text>
</comment>
<protein>
    <submittedName>
        <fullName evidence="1">Uncharacterized protein</fullName>
    </submittedName>
</protein>
<organism evidence="1 2">
    <name type="scientific">Streptosporangium minutum</name>
    <dbReference type="NCBI Taxonomy" id="569862"/>
    <lineage>
        <taxon>Bacteria</taxon>
        <taxon>Bacillati</taxon>
        <taxon>Actinomycetota</taxon>
        <taxon>Actinomycetes</taxon>
        <taxon>Streptosporangiales</taxon>
        <taxon>Streptosporangiaceae</taxon>
        <taxon>Streptosporangium</taxon>
    </lineage>
</organism>
<proteinExistence type="predicted"/>
<dbReference type="Proteomes" id="UP000194761">
    <property type="component" value="Unassembled WGS sequence"/>
</dbReference>
<name>A0A243RHM6_9ACTN</name>